<dbReference type="PROSITE" id="PS51085">
    <property type="entry name" value="2FE2S_FER_2"/>
    <property type="match status" value="1"/>
</dbReference>
<dbReference type="GO" id="GO:0046872">
    <property type="term" value="F:metal ion binding"/>
    <property type="evidence" value="ECO:0007669"/>
    <property type="project" value="UniProtKB-KW"/>
</dbReference>
<dbReference type="Gene3D" id="3.10.20.30">
    <property type="match status" value="1"/>
</dbReference>
<keyword evidence="5" id="KW-0274">FAD</keyword>
<feature type="transmembrane region" description="Helical" evidence="9">
    <location>
        <begin position="12"/>
        <end position="32"/>
    </location>
</feature>
<evidence type="ECO:0000313" key="13">
    <source>
        <dbReference type="Proteomes" id="UP000010366"/>
    </source>
</evidence>
<evidence type="ECO:0000256" key="6">
    <source>
        <dbReference type="ARBA" id="ARBA00023002"/>
    </source>
</evidence>
<keyword evidence="4" id="KW-0479">Metal-binding</keyword>
<comment type="cofactor">
    <cofactor evidence="1">
        <name>FAD</name>
        <dbReference type="ChEBI" id="CHEBI:57692"/>
    </cofactor>
</comment>
<keyword evidence="3" id="KW-0001">2Fe-2S</keyword>
<keyword evidence="2" id="KW-0285">Flavoprotein</keyword>
<dbReference type="Pfam" id="PF00175">
    <property type="entry name" value="NAD_binding_1"/>
    <property type="match status" value="1"/>
</dbReference>
<dbReference type="GO" id="GO:0050660">
    <property type="term" value="F:flavin adenine dinucleotide binding"/>
    <property type="evidence" value="ECO:0007669"/>
    <property type="project" value="TreeGrafter"/>
</dbReference>
<name>K9UCJ3_CHAP6</name>
<dbReference type="SUPFAM" id="SSF54292">
    <property type="entry name" value="2Fe-2S ferredoxin-like"/>
    <property type="match status" value="1"/>
</dbReference>
<evidence type="ECO:0000256" key="8">
    <source>
        <dbReference type="ARBA" id="ARBA00023014"/>
    </source>
</evidence>
<dbReference type="InterPro" id="IPR001041">
    <property type="entry name" value="2Fe-2S_ferredoxin-type"/>
</dbReference>
<sequence>MLENIKQISNPILRSIAAGIFLGSLVTIPAGLALELFKPPKQPTPESANKLVVYTSLASTAIGAAIGLSLGKRKDNEVDSNDLDDRELLNLGWHDWRKFIVMRKISDSDNITSFYLYPEDKEPIPAFMPGQFLTIKLDMPERTEPVIRTYSLSDYHQSPLYYRLSIKRELAPADTDLPPGIASNFMHDRIQEDSIIWVKPPAGKFVLNLHHSQPAVLISNGVGITPMISMAKAATQLNPLRHIWFLHGARDSRNHAFRDEINALAASHPNLHVIYCYSQPMVMDIGHYHQRGYVDAALIQNIVAPEMQQLCGSTEADYFLCGSTSFMDALRSGLRDWGVPDNRVMFESFAKAMPKAAKVGGSVTTVTSDSKEVVFSKSGQTHTWNPAEGTILEFAEANGLRPEYSCRAGVCGTCMCKISEGEVEYQEEPSATIDRGSVLICISHPKTARVVLDL</sequence>
<evidence type="ECO:0000256" key="3">
    <source>
        <dbReference type="ARBA" id="ARBA00022714"/>
    </source>
</evidence>
<gene>
    <name evidence="12" type="ORF">Cha6605_0907</name>
</gene>
<dbReference type="KEGG" id="cmp:Cha6605_0907"/>
<evidence type="ECO:0000259" key="10">
    <source>
        <dbReference type="PROSITE" id="PS51085"/>
    </source>
</evidence>
<dbReference type="Pfam" id="PF00111">
    <property type="entry name" value="Fer2"/>
    <property type="match status" value="1"/>
</dbReference>
<reference evidence="12 13" key="1">
    <citation type="submission" date="2012-05" db="EMBL/GenBank/DDBJ databases">
        <title>Finished chromosome of genome of Chamaesiphon sp. PCC 6605.</title>
        <authorList>
            <consortium name="US DOE Joint Genome Institute"/>
            <person name="Gugger M."/>
            <person name="Coursin T."/>
            <person name="Rippka R."/>
            <person name="Tandeau De Marsac N."/>
            <person name="Huntemann M."/>
            <person name="Wei C.-L."/>
            <person name="Han J."/>
            <person name="Detter J.C."/>
            <person name="Han C."/>
            <person name="Tapia R."/>
            <person name="Chen A."/>
            <person name="Kyrpides N."/>
            <person name="Mavromatis K."/>
            <person name="Markowitz V."/>
            <person name="Szeto E."/>
            <person name="Ivanova N."/>
            <person name="Pagani I."/>
            <person name="Pati A."/>
            <person name="Goodwin L."/>
            <person name="Nordberg H.P."/>
            <person name="Cantor M.N."/>
            <person name="Hua S.X."/>
            <person name="Woyke T."/>
            <person name="Kerfeld C.A."/>
        </authorList>
    </citation>
    <scope>NUCLEOTIDE SEQUENCE [LARGE SCALE GENOMIC DNA]</scope>
    <source>
        <strain evidence="13">ATCC 27169 / PCC 6605</strain>
    </source>
</reference>
<dbReference type="Proteomes" id="UP000010366">
    <property type="component" value="Chromosome"/>
</dbReference>
<dbReference type="InterPro" id="IPR039261">
    <property type="entry name" value="FNR_nucleotide-bd"/>
</dbReference>
<keyword evidence="7" id="KW-0408">Iron</keyword>
<dbReference type="eggNOG" id="COG1018">
    <property type="taxonomic scope" value="Bacteria"/>
</dbReference>
<dbReference type="GO" id="GO:0016491">
    <property type="term" value="F:oxidoreductase activity"/>
    <property type="evidence" value="ECO:0007669"/>
    <property type="project" value="UniProtKB-KW"/>
</dbReference>
<dbReference type="SUPFAM" id="SSF63380">
    <property type="entry name" value="Riboflavin synthase domain-like"/>
    <property type="match status" value="1"/>
</dbReference>
<dbReference type="PANTHER" id="PTHR47354:SF8">
    <property type="entry name" value="1,2-PHENYLACETYL-COA EPOXIDASE, SUBUNIT E"/>
    <property type="match status" value="1"/>
</dbReference>
<evidence type="ECO:0000256" key="2">
    <source>
        <dbReference type="ARBA" id="ARBA00022630"/>
    </source>
</evidence>
<protein>
    <submittedName>
        <fullName evidence="12">Flavodoxin reductase family protein</fullName>
    </submittedName>
</protein>
<proteinExistence type="predicted"/>
<dbReference type="OrthoDB" id="9801223at2"/>
<dbReference type="PROSITE" id="PS00197">
    <property type="entry name" value="2FE2S_FER_1"/>
    <property type="match status" value="1"/>
</dbReference>
<dbReference type="PANTHER" id="PTHR47354">
    <property type="entry name" value="NADH OXIDOREDUCTASE HCR"/>
    <property type="match status" value="1"/>
</dbReference>
<evidence type="ECO:0000259" key="11">
    <source>
        <dbReference type="PROSITE" id="PS51384"/>
    </source>
</evidence>
<dbReference type="PROSITE" id="PS51384">
    <property type="entry name" value="FAD_FR"/>
    <property type="match status" value="1"/>
</dbReference>
<feature type="domain" description="FAD-binding FR-type" evidence="11">
    <location>
        <begin position="94"/>
        <end position="208"/>
    </location>
</feature>
<dbReference type="InterPro" id="IPR017938">
    <property type="entry name" value="Riboflavin_synthase-like_b-brl"/>
</dbReference>
<evidence type="ECO:0000256" key="4">
    <source>
        <dbReference type="ARBA" id="ARBA00022723"/>
    </source>
</evidence>
<dbReference type="Gene3D" id="2.40.30.10">
    <property type="entry name" value="Translation factors"/>
    <property type="match status" value="1"/>
</dbReference>
<feature type="domain" description="2Fe-2S ferredoxin-type" evidence="10">
    <location>
        <begin position="371"/>
        <end position="454"/>
    </location>
</feature>
<keyword evidence="6" id="KW-0560">Oxidoreductase</keyword>
<keyword evidence="13" id="KW-1185">Reference proteome</keyword>
<dbReference type="InterPro" id="IPR036010">
    <property type="entry name" value="2Fe-2S_ferredoxin-like_sf"/>
</dbReference>
<dbReference type="CDD" id="cd06184">
    <property type="entry name" value="flavohem_like_fad_nad_binding"/>
    <property type="match status" value="1"/>
</dbReference>
<evidence type="ECO:0000256" key="7">
    <source>
        <dbReference type="ARBA" id="ARBA00023004"/>
    </source>
</evidence>
<dbReference type="AlphaFoldDB" id="K9UCJ3"/>
<dbReference type="GO" id="GO:0051537">
    <property type="term" value="F:2 iron, 2 sulfur cluster binding"/>
    <property type="evidence" value="ECO:0007669"/>
    <property type="project" value="UniProtKB-KW"/>
</dbReference>
<keyword evidence="9" id="KW-0812">Transmembrane</keyword>
<dbReference type="InterPro" id="IPR012675">
    <property type="entry name" value="Beta-grasp_dom_sf"/>
</dbReference>
<evidence type="ECO:0000256" key="5">
    <source>
        <dbReference type="ARBA" id="ARBA00022827"/>
    </source>
</evidence>
<accession>K9UCJ3</accession>
<dbReference type="RefSeq" id="WP_015158360.1">
    <property type="nucleotide sequence ID" value="NC_019697.1"/>
</dbReference>
<dbReference type="InterPro" id="IPR017927">
    <property type="entry name" value="FAD-bd_FR_type"/>
</dbReference>
<dbReference type="InterPro" id="IPR001433">
    <property type="entry name" value="OxRdtase_FAD/NAD-bd"/>
</dbReference>
<keyword evidence="9" id="KW-1133">Transmembrane helix</keyword>
<dbReference type="STRING" id="1173020.Cha6605_0907"/>
<evidence type="ECO:0000256" key="9">
    <source>
        <dbReference type="SAM" id="Phobius"/>
    </source>
</evidence>
<dbReference type="Gene3D" id="3.40.50.80">
    <property type="entry name" value="Nucleotide-binding domain of ferredoxin-NADP reductase (FNR) module"/>
    <property type="match status" value="1"/>
</dbReference>
<dbReference type="HOGENOM" id="CLU_003827_14_4_3"/>
<dbReference type="CDD" id="cd00207">
    <property type="entry name" value="fer2"/>
    <property type="match status" value="1"/>
</dbReference>
<dbReference type="InterPro" id="IPR050415">
    <property type="entry name" value="MRET"/>
</dbReference>
<dbReference type="InterPro" id="IPR006058">
    <property type="entry name" value="2Fe2S_fd_BS"/>
</dbReference>
<dbReference type="EMBL" id="CP003600">
    <property type="protein sequence ID" value="AFY92166.1"/>
    <property type="molecule type" value="Genomic_DNA"/>
</dbReference>
<keyword evidence="8" id="KW-0411">Iron-sulfur</keyword>
<evidence type="ECO:0000313" key="12">
    <source>
        <dbReference type="EMBL" id="AFY92166.1"/>
    </source>
</evidence>
<keyword evidence="9" id="KW-0472">Membrane</keyword>
<evidence type="ECO:0000256" key="1">
    <source>
        <dbReference type="ARBA" id="ARBA00001974"/>
    </source>
</evidence>
<organism evidence="12 13">
    <name type="scientific">Chamaesiphon minutus (strain ATCC 27169 / PCC 6605)</name>
    <dbReference type="NCBI Taxonomy" id="1173020"/>
    <lineage>
        <taxon>Bacteria</taxon>
        <taxon>Bacillati</taxon>
        <taxon>Cyanobacteriota</taxon>
        <taxon>Cyanophyceae</taxon>
        <taxon>Gomontiellales</taxon>
        <taxon>Chamaesiphonaceae</taxon>
        <taxon>Chamaesiphon</taxon>
    </lineage>
</organism>
<dbReference type="SUPFAM" id="SSF52343">
    <property type="entry name" value="Ferredoxin reductase-like, C-terminal NADP-linked domain"/>
    <property type="match status" value="1"/>
</dbReference>